<proteinExistence type="predicted"/>
<reference evidence="2" key="1">
    <citation type="submission" date="2022-10" db="EMBL/GenBank/DDBJ databases">
        <title>Genome assembly of Pristionchus species.</title>
        <authorList>
            <person name="Yoshida K."/>
            <person name="Sommer R.J."/>
        </authorList>
    </citation>
    <scope>NUCLEOTIDE SEQUENCE [LARGE SCALE GENOMIC DNA]</scope>
    <source>
        <strain evidence="2">RS5460</strain>
    </source>
</reference>
<comment type="caution">
    <text evidence="1">The sequence shown here is derived from an EMBL/GenBank/DDBJ whole genome shotgun (WGS) entry which is preliminary data.</text>
</comment>
<gene>
    <name evidence="1" type="ORF">PMAYCL1PPCAC_03337</name>
</gene>
<protein>
    <submittedName>
        <fullName evidence="1">Uncharacterized protein</fullName>
    </submittedName>
</protein>
<name>A0AAN4Z250_9BILA</name>
<evidence type="ECO:0000313" key="2">
    <source>
        <dbReference type="Proteomes" id="UP001328107"/>
    </source>
</evidence>
<feature type="non-terminal residue" evidence="1">
    <location>
        <position position="1"/>
    </location>
</feature>
<evidence type="ECO:0000313" key="1">
    <source>
        <dbReference type="EMBL" id="GMR33142.1"/>
    </source>
</evidence>
<keyword evidence="2" id="KW-1185">Reference proteome</keyword>
<dbReference type="Proteomes" id="UP001328107">
    <property type="component" value="Unassembled WGS sequence"/>
</dbReference>
<dbReference type="EMBL" id="BTRK01000001">
    <property type="protein sequence ID" value="GMR33142.1"/>
    <property type="molecule type" value="Genomic_DNA"/>
</dbReference>
<accession>A0AAN4Z250</accession>
<dbReference type="AlphaFoldDB" id="A0AAN4Z250"/>
<organism evidence="1 2">
    <name type="scientific">Pristionchus mayeri</name>
    <dbReference type="NCBI Taxonomy" id="1317129"/>
    <lineage>
        <taxon>Eukaryota</taxon>
        <taxon>Metazoa</taxon>
        <taxon>Ecdysozoa</taxon>
        <taxon>Nematoda</taxon>
        <taxon>Chromadorea</taxon>
        <taxon>Rhabditida</taxon>
        <taxon>Rhabditina</taxon>
        <taxon>Diplogasteromorpha</taxon>
        <taxon>Diplogasteroidea</taxon>
        <taxon>Neodiplogasteridae</taxon>
        <taxon>Pristionchus</taxon>
    </lineage>
</organism>
<sequence length="125" mass="13970">RHGNISITSSSLRPSGALIVRADSKREELQIPRKGTRINATQCRGIIDRLKGDVSKRIMAELEEDLKDSQTRCLDCNLVVGPASDYFEHLMGPCHMNRADPLDILTLVVNAHKKDLIKYSELITS</sequence>